<comment type="similarity">
    <text evidence="2">Belongs to the FPP/GGPP synthase family.</text>
</comment>
<name>A0AAP0E6T0_9MAGN</name>
<sequence length="174" mass="18369">MVEKANSVQQALDQAMSLKVPLKIHEAMCYSLLAGGKRVRPALCIAACELVGGEEASTMPAACVVEMIHTMSVIHDDLPCMDNDNLRRGKPTNHKVYGKDVAVLVGDAFLAFAFEHVANATRGVSPARIIRAIGELARVISIEGGGGGAVVDIQSEGLDLGEKSRRRSGGSGEE</sequence>
<accession>A0AAP0E6T0</accession>
<dbReference type="PROSITE" id="PS00723">
    <property type="entry name" value="POLYPRENYL_SYNTHASE_1"/>
    <property type="match status" value="1"/>
</dbReference>
<dbReference type="GO" id="GO:0005737">
    <property type="term" value="C:cytoplasm"/>
    <property type="evidence" value="ECO:0007669"/>
    <property type="project" value="UniProtKB-ARBA"/>
</dbReference>
<proteinExistence type="inferred from homology"/>
<evidence type="ECO:0000256" key="2">
    <source>
        <dbReference type="ARBA" id="ARBA00006706"/>
    </source>
</evidence>
<comment type="caution">
    <text evidence="5">The sequence shown here is derived from an EMBL/GenBank/DDBJ whole genome shotgun (WGS) entry which is preliminary data.</text>
</comment>
<dbReference type="GO" id="GO:0046872">
    <property type="term" value="F:metal ion binding"/>
    <property type="evidence" value="ECO:0007669"/>
    <property type="project" value="UniProtKB-KW"/>
</dbReference>
<keyword evidence="4" id="KW-0460">Magnesium</keyword>
<dbReference type="PANTHER" id="PTHR43281">
    <property type="entry name" value="FARNESYL DIPHOSPHATE SYNTHASE"/>
    <property type="match status" value="1"/>
</dbReference>
<keyword evidence="3" id="KW-0479">Metal-binding</keyword>
<dbReference type="EMBL" id="JBBNAF010000013">
    <property type="protein sequence ID" value="KAK9087656.1"/>
    <property type="molecule type" value="Genomic_DNA"/>
</dbReference>
<evidence type="ECO:0000256" key="4">
    <source>
        <dbReference type="ARBA" id="ARBA00022842"/>
    </source>
</evidence>
<dbReference type="InterPro" id="IPR008949">
    <property type="entry name" value="Isoprenoid_synthase_dom_sf"/>
</dbReference>
<dbReference type="Proteomes" id="UP001420932">
    <property type="component" value="Unassembled WGS sequence"/>
</dbReference>
<dbReference type="GO" id="GO:0008299">
    <property type="term" value="P:isoprenoid biosynthetic process"/>
    <property type="evidence" value="ECO:0007669"/>
    <property type="project" value="InterPro"/>
</dbReference>
<dbReference type="Pfam" id="PF00348">
    <property type="entry name" value="polyprenyl_synt"/>
    <property type="match status" value="1"/>
</dbReference>
<comment type="cofactor">
    <cofactor evidence="1">
        <name>Mg(2+)</name>
        <dbReference type="ChEBI" id="CHEBI:18420"/>
    </cofactor>
</comment>
<dbReference type="InterPro" id="IPR033749">
    <property type="entry name" value="Polyprenyl_synt_CS"/>
</dbReference>
<gene>
    <name evidence="5" type="ORF">Syun_030050</name>
</gene>
<protein>
    <recommendedName>
        <fullName evidence="7">Geranylgeranyl diphosphate synthase</fullName>
    </recommendedName>
</protein>
<organism evidence="5 6">
    <name type="scientific">Stephania yunnanensis</name>
    <dbReference type="NCBI Taxonomy" id="152371"/>
    <lineage>
        <taxon>Eukaryota</taxon>
        <taxon>Viridiplantae</taxon>
        <taxon>Streptophyta</taxon>
        <taxon>Embryophyta</taxon>
        <taxon>Tracheophyta</taxon>
        <taxon>Spermatophyta</taxon>
        <taxon>Magnoliopsida</taxon>
        <taxon>Ranunculales</taxon>
        <taxon>Menispermaceae</taxon>
        <taxon>Menispermoideae</taxon>
        <taxon>Cissampelideae</taxon>
        <taxon>Stephania</taxon>
    </lineage>
</organism>
<evidence type="ECO:0000256" key="3">
    <source>
        <dbReference type="ARBA" id="ARBA00022723"/>
    </source>
</evidence>
<dbReference type="PANTHER" id="PTHR43281:SF24">
    <property type="entry name" value="OS07G0580900 PROTEIN"/>
    <property type="match status" value="1"/>
</dbReference>
<evidence type="ECO:0008006" key="7">
    <source>
        <dbReference type="Google" id="ProtNLM"/>
    </source>
</evidence>
<dbReference type="SUPFAM" id="SSF48576">
    <property type="entry name" value="Terpenoid synthases"/>
    <property type="match status" value="1"/>
</dbReference>
<evidence type="ECO:0000313" key="5">
    <source>
        <dbReference type="EMBL" id="KAK9087656.1"/>
    </source>
</evidence>
<reference evidence="5 6" key="1">
    <citation type="submission" date="2024-01" db="EMBL/GenBank/DDBJ databases">
        <title>Genome assemblies of Stephania.</title>
        <authorList>
            <person name="Yang L."/>
        </authorList>
    </citation>
    <scope>NUCLEOTIDE SEQUENCE [LARGE SCALE GENOMIC DNA]</scope>
    <source>
        <strain evidence="5">YNDBR</strain>
        <tissue evidence="5">Leaf</tissue>
    </source>
</reference>
<keyword evidence="6" id="KW-1185">Reference proteome</keyword>
<dbReference type="InterPro" id="IPR000092">
    <property type="entry name" value="Polyprenyl_synt"/>
</dbReference>
<evidence type="ECO:0000313" key="6">
    <source>
        <dbReference type="Proteomes" id="UP001420932"/>
    </source>
</evidence>
<dbReference type="AlphaFoldDB" id="A0AAP0E6T0"/>
<evidence type="ECO:0000256" key="1">
    <source>
        <dbReference type="ARBA" id="ARBA00001946"/>
    </source>
</evidence>
<dbReference type="GO" id="GO:0004311">
    <property type="term" value="F:geranylgeranyl diphosphate synthase activity"/>
    <property type="evidence" value="ECO:0007669"/>
    <property type="project" value="TreeGrafter"/>
</dbReference>
<dbReference type="Gene3D" id="1.10.600.10">
    <property type="entry name" value="Farnesyl Diphosphate Synthase"/>
    <property type="match status" value="1"/>
</dbReference>